<evidence type="ECO:0000313" key="3">
    <source>
        <dbReference type="Proteomes" id="UP001629536"/>
    </source>
</evidence>
<sequence length="221" mass="26197">MNYNRMIEWLYAFSEKVLAYLINIFYTFILTLPVILVGLLIKGGDVISYPILFIPLITLYFMAIKSLTYAIYKIVFKNESYYRPFFLHSLKENFMRNYLYYFIAVLLLYFGLNSTYIMIMRVSGAFWMLFALIIIMIVPNVIYTTMQFALYETKSIKEIINNSFLLSAMYGIITVAMTFIFVWMVYNFPKFPFRVIAIGVPIYSLFLAYIHKLIESRLNKK</sequence>
<evidence type="ECO:0008006" key="4">
    <source>
        <dbReference type="Google" id="ProtNLM"/>
    </source>
</evidence>
<feature type="transmembrane region" description="Helical" evidence="1">
    <location>
        <begin position="191"/>
        <end position="211"/>
    </location>
</feature>
<evidence type="ECO:0000313" key="2">
    <source>
        <dbReference type="EMBL" id="MFM1524571.1"/>
    </source>
</evidence>
<feature type="transmembrane region" description="Helical" evidence="1">
    <location>
        <begin position="47"/>
        <end position="72"/>
    </location>
</feature>
<dbReference type="Proteomes" id="UP001629536">
    <property type="component" value="Unassembled WGS sequence"/>
</dbReference>
<proteinExistence type="predicted"/>
<keyword evidence="1" id="KW-0472">Membrane</keyword>
<name>A0ABW9F545_9FIRM</name>
<dbReference type="RefSeq" id="WP_408104532.1">
    <property type="nucleotide sequence ID" value="NZ_JBFNFH010000004.1"/>
</dbReference>
<keyword evidence="3" id="KW-1185">Reference proteome</keyword>
<organism evidence="2 3">
    <name type="scientific">Helcococcus bovis</name>
    <dbReference type="NCBI Taxonomy" id="3153252"/>
    <lineage>
        <taxon>Bacteria</taxon>
        <taxon>Bacillati</taxon>
        <taxon>Bacillota</taxon>
        <taxon>Tissierellia</taxon>
        <taxon>Tissierellales</taxon>
        <taxon>Peptoniphilaceae</taxon>
        <taxon>Helcococcus</taxon>
    </lineage>
</organism>
<feature type="transmembrane region" description="Helical" evidence="1">
    <location>
        <begin position="20"/>
        <end position="41"/>
    </location>
</feature>
<gene>
    <name evidence="2" type="ORF">ABGF40_02685</name>
</gene>
<dbReference type="EMBL" id="JBFNFH010000004">
    <property type="protein sequence ID" value="MFM1524571.1"/>
    <property type="molecule type" value="Genomic_DNA"/>
</dbReference>
<reference evidence="2 3" key="1">
    <citation type="journal article" date="2024" name="Front. Microbiol.">
        <title>Pangenomic and biochemical analyses of Helcococcus ovis reveal widespread tetracycline resistance and a novel bacterial species, Helcococcus bovis.</title>
        <authorList>
            <person name="Cunha F."/>
            <person name="Zhai Y."/>
            <person name="Casaro S."/>
            <person name="Jones K.L."/>
            <person name="Hernandez M."/>
            <person name="Bisinotto R.S."/>
            <person name="Kariyawasam S."/>
            <person name="Brown M.B."/>
            <person name="Phillips A."/>
            <person name="Jeong K.C."/>
            <person name="Galvao K.N."/>
        </authorList>
    </citation>
    <scope>NUCLEOTIDE SEQUENCE [LARGE SCALE GENOMIC DNA]</scope>
    <source>
        <strain evidence="2 3">KG197</strain>
    </source>
</reference>
<comment type="caution">
    <text evidence="2">The sequence shown here is derived from an EMBL/GenBank/DDBJ whole genome shotgun (WGS) entry which is preliminary data.</text>
</comment>
<keyword evidence="1" id="KW-0812">Transmembrane</keyword>
<protein>
    <recommendedName>
        <fullName evidence="4">DUF624 domain-containing protein</fullName>
    </recommendedName>
</protein>
<accession>A0ABW9F545</accession>
<feature type="transmembrane region" description="Helical" evidence="1">
    <location>
        <begin position="125"/>
        <end position="143"/>
    </location>
</feature>
<feature type="transmembrane region" description="Helical" evidence="1">
    <location>
        <begin position="98"/>
        <end position="119"/>
    </location>
</feature>
<feature type="transmembrane region" description="Helical" evidence="1">
    <location>
        <begin position="164"/>
        <end position="185"/>
    </location>
</feature>
<evidence type="ECO:0000256" key="1">
    <source>
        <dbReference type="SAM" id="Phobius"/>
    </source>
</evidence>
<keyword evidence="1" id="KW-1133">Transmembrane helix</keyword>